<dbReference type="SUPFAM" id="SSF48371">
    <property type="entry name" value="ARM repeat"/>
    <property type="match status" value="1"/>
</dbReference>
<comment type="caution">
    <text evidence="5">The sequence shown here is derived from an EMBL/GenBank/DDBJ whole genome shotgun (WGS) entry which is preliminary data.</text>
</comment>
<dbReference type="InterPro" id="IPR051023">
    <property type="entry name" value="PP2A_Regulatory_Subunit_A"/>
</dbReference>
<keyword evidence="6" id="KW-1185">Reference proteome</keyword>
<dbReference type="Pfam" id="PF01636">
    <property type="entry name" value="APH"/>
    <property type="match status" value="1"/>
</dbReference>
<dbReference type="InterPro" id="IPR000357">
    <property type="entry name" value="HEAT"/>
</dbReference>
<dbReference type="InterPro" id="IPR011989">
    <property type="entry name" value="ARM-like"/>
</dbReference>
<feature type="repeat" description="HEAT" evidence="2">
    <location>
        <begin position="559"/>
        <end position="597"/>
    </location>
</feature>
<dbReference type="AlphaFoldDB" id="A0A7J6MGX3"/>
<dbReference type="SUPFAM" id="SSF56112">
    <property type="entry name" value="Protein kinase-like (PK-like)"/>
    <property type="match status" value="1"/>
</dbReference>
<protein>
    <submittedName>
        <fullName evidence="5">Uncharacterized protein</fullName>
    </submittedName>
</protein>
<feature type="domain" description="Phosphatase 2A Regulatory Subunit A helical" evidence="4">
    <location>
        <begin position="362"/>
        <end position="528"/>
    </location>
</feature>
<name>A0A7J6MGX3_PERCH</name>
<dbReference type="GO" id="GO:0005634">
    <property type="term" value="C:nucleus"/>
    <property type="evidence" value="ECO:0007669"/>
    <property type="project" value="TreeGrafter"/>
</dbReference>
<dbReference type="GO" id="GO:0005829">
    <property type="term" value="C:cytosol"/>
    <property type="evidence" value="ECO:0007669"/>
    <property type="project" value="TreeGrafter"/>
</dbReference>
<dbReference type="GO" id="GO:0019888">
    <property type="term" value="F:protein phosphatase regulator activity"/>
    <property type="evidence" value="ECO:0007669"/>
    <property type="project" value="TreeGrafter"/>
</dbReference>
<feature type="repeat" description="HEAT" evidence="2">
    <location>
        <begin position="403"/>
        <end position="441"/>
    </location>
</feature>
<evidence type="ECO:0000259" key="4">
    <source>
        <dbReference type="Pfam" id="PF22956"/>
    </source>
</evidence>
<dbReference type="PROSITE" id="PS50077">
    <property type="entry name" value="HEAT_REPEAT"/>
    <property type="match status" value="5"/>
</dbReference>
<feature type="repeat" description="HEAT" evidence="2">
    <location>
        <begin position="481"/>
        <end position="519"/>
    </location>
</feature>
<evidence type="ECO:0000256" key="2">
    <source>
        <dbReference type="PROSITE-ProRule" id="PRU00103"/>
    </source>
</evidence>
<dbReference type="InterPro" id="IPR011009">
    <property type="entry name" value="Kinase-like_dom_sf"/>
</dbReference>
<dbReference type="InterPro" id="IPR055231">
    <property type="entry name" value="2AA_helical"/>
</dbReference>
<feature type="domain" description="Aminoglycoside phosphotransferase" evidence="3">
    <location>
        <begin position="730"/>
        <end position="948"/>
    </location>
</feature>
<dbReference type="PANTHER" id="PTHR10648:SF4">
    <property type="entry name" value="PROTEIN PHOSPHATASE 2 (FORMERLY 2A), REGULATORY SUBUNIT A, BETA ISOFORM-RELATED"/>
    <property type="match status" value="1"/>
</dbReference>
<evidence type="ECO:0000259" key="3">
    <source>
        <dbReference type="Pfam" id="PF01636"/>
    </source>
</evidence>
<accession>A0A7J6MGX3</accession>
<sequence length="1047" mass="117362">MTTSIAVPGAIDVAPTVSESRGEASAALYPIALLIDELRSDDVDLRINAINQLDHIACALGPSRTREELLPFLTELAMVDDVASDTVDETRVLTAMARVLNADFMQWIGGPQFGQCLLRPLEELANSDDEPRREEAVKSLISIAKALPLNTLEAYYVPMMRNLAASDWFCQRAVAVALFPAVTSRLCGRKKGSGGDPQLAVELVSSMFTALGADDSPMVRRAVFQVLGDVAEAVLPVDGGVKTKLLELFNALARDEQESVRILAVPVCVQLGKCLASQPYDIIKDLLPCIHACGEDQHSWRVRYMVADKIEEVMGTIPAKVHMQIFPLFMRMLSDPEPEVRCVACDRLPLVVKYKPDREMMEDLSGPFVKLLHDPSDAVRSSFGASLMKVAAVVGQDLTVEYLTKHILAVLRDQSTNVRLAVVENLGDLNKVVSLDHISKSLLPTIIDLASDRQWRVRMAILQQTPKLAKILSPKTFTTELLATVMRWLCDPVYSVRVAATENLANLAVAMGTSWAVENIIPHLQELSKNSNYLYRMTALMGVVSMSNVLDEKACVEYLMPLPRSLVQDSVANVRFNVAKTLKSISSRVSRRTVQHEIIPVLQKLAQRDSDQDVRVLARVSFTSNWNQYVASQSNVTYKAVNGFLRNGTLLGINVVFAYLKAAFVVKMDMLRSYVQTSLGMVYVTEGPIKGGNTGEIRRVYVSRGESRSVITKTVSDIFASRIWCIVLGSLKREVNFYSLVAPTLPVPTPTYLFGEWNSYRGFGLIVMQDIEDGVLLTDDLISNRKRHIFLTEVMKIAARIHAKYWGATPTTLNTSTLGNYPWLSIYDFVQGKRAVYECNRGAISAVWDDIKRAITHSTTSHLSLEFLKSCPELIKFIDQFVEGSTWDAYEKFKKTFRHPLTLIHGDYRLSNQLWVEEESKLYTVDWAEASVGDGPADIAYYFFNYPHISERRQWEHEMVRIYWEELGEQGVDLSSYPLSMCREAYVRSGIDRGIQMLIAGIGCRVYDEGNFNDIFIQHLVEQVDAFVSDHEDEYEGPHILMSVRWL</sequence>
<dbReference type="GO" id="GO:0000159">
    <property type="term" value="C:protein phosphatase type 2A complex"/>
    <property type="evidence" value="ECO:0007669"/>
    <property type="project" value="TreeGrafter"/>
</dbReference>
<dbReference type="EMBL" id="JAAPAO010000145">
    <property type="protein sequence ID" value="KAF4670849.1"/>
    <property type="molecule type" value="Genomic_DNA"/>
</dbReference>
<feature type="repeat" description="HEAT" evidence="2">
    <location>
        <begin position="325"/>
        <end position="363"/>
    </location>
</feature>
<reference evidence="5 6" key="1">
    <citation type="submission" date="2020-04" db="EMBL/GenBank/DDBJ databases">
        <title>Perkinsus chesapeaki whole genome sequence.</title>
        <authorList>
            <person name="Bogema D.R."/>
        </authorList>
    </citation>
    <scope>NUCLEOTIDE SEQUENCE [LARGE SCALE GENOMIC DNA]</scope>
    <source>
        <strain evidence="5">ATCC PRA-425</strain>
    </source>
</reference>
<dbReference type="OrthoDB" id="439265at2759"/>
<dbReference type="Gene3D" id="1.25.10.10">
    <property type="entry name" value="Leucine-rich Repeat Variant"/>
    <property type="match status" value="1"/>
</dbReference>
<dbReference type="Gene3D" id="3.90.1200.10">
    <property type="match status" value="1"/>
</dbReference>
<organism evidence="5 6">
    <name type="scientific">Perkinsus chesapeaki</name>
    <name type="common">Clam parasite</name>
    <name type="synonym">Perkinsus andrewsi</name>
    <dbReference type="NCBI Taxonomy" id="330153"/>
    <lineage>
        <taxon>Eukaryota</taxon>
        <taxon>Sar</taxon>
        <taxon>Alveolata</taxon>
        <taxon>Perkinsozoa</taxon>
        <taxon>Perkinsea</taxon>
        <taxon>Perkinsida</taxon>
        <taxon>Perkinsidae</taxon>
        <taxon>Perkinsus</taxon>
    </lineage>
</organism>
<evidence type="ECO:0000256" key="1">
    <source>
        <dbReference type="ARBA" id="ARBA00022737"/>
    </source>
</evidence>
<dbReference type="Pfam" id="PF22956">
    <property type="entry name" value="VPS15-like_hel"/>
    <property type="match status" value="1"/>
</dbReference>
<dbReference type="InterPro" id="IPR016024">
    <property type="entry name" value="ARM-type_fold"/>
</dbReference>
<proteinExistence type="predicted"/>
<dbReference type="Pfam" id="PF02985">
    <property type="entry name" value="HEAT"/>
    <property type="match status" value="1"/>
</dbReference>
<gene>
    <name evidence="5" type="ORF">FOL47_001794</name>
</gene>
<evidence type="ECO:0000313" key="5">
    <source>
        <dbReference type="EMBL" id="KAF4670849.1"/>
    </source>
</evidence>
<dbReference type="Proteomes" id="UP000591131">
    <property type="component" value="Unassembled WGS sequence"/>
</dbReference>
<evidence type="ECO:0000313" key="6">
    <source>
        <dbReference type="Proteomes" id="UP000591131"/>
    </source>
</evidence>
<feature type="repeat" description="HEAT" evidence="2">
    <location>
        <begin position="442"/>
        <end position="480"/>
    </location>
</feature>
<dbReference type="PANTHER" id="PTHR10648">
    <property type="entry name" value="SERINE/THREONINE-PROTEIN PHOSPHATASE PP2A 65 KDA REGULATORY SUBUNIT"/>
    <property type="match status" value="1"/>
</dbReference>
<dbReference type="InterPro" id="IPR021133">
    <property type="entry name" value="HEAT_type_2"/>
</dbReference>
<dbReference type="InterPro" id="IPR002575">
    <property type="entry name" value="Aminoglycoside_PTrfase"/>
</dbReference>
<keyword evidence="1" id="KW-0677">Repeat</keyword>